<reference evidence="2" key="1">
    <citation type="journal article" date="2021" name="ISME J.">
        <title>Evolutionary origin and ecological implication of a unique nif island in free-living Bradyrhizobium lineages.</title>
        <authorList>
            <person name="Tao J."/>
        </authorList>
    </citation>
    <scope>NUCLEOTIDE SEQUENCE [LARGE SCALE GENOMIC DNA]</scope>
    <source>
        <strain evidence="2">SZCCT0094</strain>
    </source>
</reference>
<accession>A0ABS5G6B9</accession>
<dbReference type="EMBL" id="JAFCLK010000011">
    <property type="protein sequence ID" value="MBR1136720.1"/>
    <property type="molecule type" value="Genomic_DNA"/>
</dbReference>
<organism evidence="1 2">
    <name type="scientific">Bradyrhizobium denitrificans</name>
    <dbReference type="NCBI Taxonomy" id="2734912"/>
    <lineage>
        <taxon>Bacteria</taxon>
        <taxon>Pseudomonadati</taxon>
        <taxon>Pseudomonadota</taxon>
        <taxon>Alphaproteobacteria</taxon>
        <taxon>Hyphomicrobiales</taxon>
        <taxon>Nitrobacteraceae</taxon>
        <taxon>Bradyrhizobium</taxon>
    </lineage>
</organism>
<gene>
    <name evidence="1" type="ORF">JQ619_13160</name>
</gene>
<keyword evidence="2" id="KW-1185">Reference proteome</keyword>
<evidence type="ECO:0000313" key="2">
    <source>
        <dbReference type="Proteomes" id="UP001314635"/>
    </source>
</evidence>
<proteinExistence type="predicted"/>
<name>A0ABS5G6B9_9BRAD</name>
<evidence type="ECO:0000313" key="1">
    <source>
        <dbReference type="EMBL" id="MBR1136720.1"/>
    </source>
</evidence>
<dbReference type="Proteomes" id="UP001314635">
    <property type="component" value="Unassembled WGS sequence"/>
</dbReference>
<sequence length="22" mass="2707">MPQHRMLFAAPDRAFRSWTREC</sequence>
<protein>
    <submittedName>
        <fullName evidence="1">Uncharacterized protein</fullName>
    </submittedName>
</protein>
<comment type="caution">
    <text evidence="1">The sequence shown here is derived from an EMBL/GenBank/DDBJ whole genome shotgun (WGS) entry which is preliminary data.</text>
</comment>